<evidence type="ECO:0000313" key="3">
    <source>
        <dbReference type="EMBL" id="SAL37833.1"/>
    </source>
</evidence>
<protein>
    <recommendedName>
        <fullName evidence="5">Lipoprotein</fullName>
    </recommendedName>
</protein>
<evidence type="ECO:0000256" key="2">
    <source>
        <dbReference type="SAM" id="SignalP"/>
    </source>
</evidence>
<dbReference type="AlphaFoldDB" id="A0A158H100"/>
<evidence type="ECO:0008006" key="5">
    <source>
        <dbReference type="Google" id="ProtNLM"/>
    </source>
</evidence>
<reference evidence="3" key="1">
    <citation type="submission" date="2016-01" db="EMBL/GenBank/DDBJ databases">
        <authorList>
            <person name="Peeters Charlotte."/>
        </authorList>
    </citation>
    <scope>NUCLEOTIDE SEQUENCE</scope>
    <source>
        <strain evidence="3">LMG 22936</strain>
    </source>
</reference>
<accession>A0A158H100</accession>
<sequence>MKSTFVLTAAAAAAGLVLLLLPEIAGGQETRSAPPSARATMQHNANQSAQSTTDMSYGGVTDTQGAAGGVNAAPVPADTAPGQDKGGLPSTQAPSR</sequence>
<keyword evidence="2" id="KW-0732">Signal</keyword>
<dbReference type="EMBL" id="FCNZ02000006">
    <property type="protein sequence ID" value="SAL37833.1"/>
    <property type="molecule type" value="Genomic_DNA"/>
</dbReference>
<evidence type="ECO:0000256" key="1">
    <source>
        <dbReference type="SAM" id="MobiDB-lite"/>
    </source>
</evidence>
<comment type="caution">
    <text evidence="3">The sequence shown here is derived from an EMBL/GenBank/DDBJ whole genome shotgun (WGS) entry which is preliminary data.</text>
</comment>
<proteinExistence type="predicted"/>
<evidence type="ECO:0000313" key="4">
    <source>
        <dbReference type="Proteomes" id="UP000054717"/>
    </source>
</evidence>
<gene>
    <name evidence="3" type="ORF">AWB66_01936</name>
</gene>
<keyword evidence="4" id="KW-1185">Reference proteome</keyword>
<feature type="compositionally biased region" description="Polar residues" evidence="1">
    <location>
        <begin position="29"/>
        <end position="55"/>
    </location>
</feature>
<dbReference type="RefSeq" id="WP_087630070.1">
    <property type="nucleotide sequence ID" value="NZ_FCNZ02000006.1"/>
</dbReference>
<feature type="region of interest" description="Disordered" evidence="1">
    <location>
        <begin position="28"/>
        <end position="96"/>
    </location>
</feature>
<dbReference type="Proteomes" id="UP000054717">
    <property type="component" value="Unassembled WGS sequence"/>
</dbReference>
<organism evidence="3 4">
    <name type="scientific">Caballeronia telluris</name>
    <dbReference type="NCBI Taxonomy" id="326475"/>
    <lineage>
        <taxon>Bacteria</taxon>
        <taxon>Pseudomonadati</taxon>
        <taxon>Pseudomonadota</taxon>
        <taxon>Betaproteobacteria</taxon>
        <taxon>Burkholderiales</taxon>
        <taxon>Burkholderiaceae</taxon>
        <taxon>Caballeronia</taxon>
    </lineage>
</organism>
<feature type="chain" id="PRO_5011114038" description="Lipoprotein" evidence="2">
    <location>
        <begin position="28"/>
        <end position="96"/>
    </location>
</feature>
<feature type="signal peptide" evidence="2">
    <location>
        <begin position="1"/>
        <end position="27"/>
    </location>
</feature>
<name>A0A158H100_9BURK</name>